<proteinExistence type="predicted"/>
<evidence type="ECO:0008006" key="4">
    <source>
        <dbReference type="Google" id="ProtNLM"/>
    </source>
</evidence>
<dbReference type="AlphaFoldDB" id="A0A426YSW2"/>
<dbReference type="Proteomes" id="UP000287651">
    <property type="component" value="Unassembled WGS sequence"/>
</dbReference>
<sequence>MSAISWRPSVRGVARGLAPRPVLSPLLARRSLSLIPDLAARPISSLVARRRAHGGGLGNPGDAEDGEEEGDNEISSDDVVRTLLIDNYDSYTYNIYQELSVVNGGEGHLHGPALKSLYGCFVQWCDGFEEGVMGGEEGEVASELDEEVSKKEDEGLLSLSPSNLYSSNLHFVWRLVLAVRLDPLRSRAELIGKQVGDHAVVVGAYTCVG</sequence>
<feature type="region of interest" description="Disordered" evidence="1">
    <location>
        <begin position="51"/>
        <end position="75"/>
    </location>
</feature>
<evidence type="ECO:0000256" key="1">
    <source>
        <dbReference type="SAM" id="MobiDB-lite"/>
    </source>
</evidence>
<gene>
    <name evidence="2" type="ORF">B296_00033262</name>
</gene>
<dbReference type="EMBL" id="AMZH03010393">
    <property type="protein sequence ID" value="RRT54836.1"/>
    <property type="molecule type" value="Genomic_DNA"/>
</dbReference>
<feature type="compositionally biased region" description="Acidic residues" evidence="1">
    <location>
        <begin position="62"/>
        <end position="75"/>
    </location>
</feature>
<evidence type="ECO:0000313" key="3">
    <source>
        <dbReference type="Proteomes" id="UP000287651"/>
    </source>
</evidence>
<name>A0A426YSW2_ENSVE</name>
<protein>
    <recommendedName>
        <fullName evidence="4">Glutamine amidotransferase domain-containing protein</fullName>
    </recommendedName>
</protein>
<organism evidence="2 3">
    <name type="scientific">Ensete ventricosum</name>
    <name type="common">Abyssinian banana</name>
    <name type="synonym">Musa ensete</name>
    <dbReference type="NCBI Taxonomy" id="4639"/>
    <lineage>
        <taxon>Eukaryota</taxon>
        <taxon>Viridiplantae</taxon>
        <taxon>Streptophyta</taxon>
        <taxon>Embryophyta</taxon>
        <taxon>Tracheophyta</taxon>
        <taxon>Spermatophyta</taxon>
        <taxon>Magnoliopsida</taxon>
        <taxon>Liliopsida</taxon>
        <taxon>Zingiberales</taxon>
        <taxon>Musaceae</taxon>
        <taxon>Ensete</taxon>
    </lineage>
</organism>
<evidence type="ECO:0000313" key="2">
    <source>
        <dbReference type="EMBL" id="RRT54836.1"/>
    </source>
</evidence>
<comment type="caution">
    <text evidence="2">The sequence shown here is derived from an EMBL/GenBank/DDBJ whole genome shotgun (WGS) entry which is preliminary data.</text>
</comment>
<reference evidence="2 3" key="1">
    <citation type="journal article" date="2014" name="Agronomy (Basel)">
        <title>A Draft Genome Sequence for Ensete ventricosum, the Drought-Tolerant Tree Against Hunger.</title>
        <authorList>
            <person name="Harrison J."/>
            <person name="Moore K.A."/>
            <person name="Paszkiewicz K."/>
            <person name="Jones T."/>
            <person name="Grant M."/>
            <person name="Ambacheew D."/>
            <person name="Muzemil S."/>
            <person name="Studholme D.J."/>
        </authorList>
    </citation>
    <scope>NUCLEOTIDE SEQUENCE [LARGE SCALE GENOMIC DNA]</scope>
</reference>
<accession>A0A426YSW2</accession>